<dbReference type="InterPro" id="IPR039422">
    <property type="entry name" value="MarR/SlyA-like"/>
</dbReference>
<dbReference type="AlphaFoldDB" id="A0A3E0HF41"/>
<dbReference type="InterPro" id="IPR036388">
    <property type="entry name" value="WH-like_DNA-bd_sf"/>
</dbReference>
<keyword evidence="3" id="KW-1185">Reference proteome</keyword>
<gene>
    <name evidence="2" type="ORF">BCF44_109219</name>
</gene>
<dbReference type="InterPro" id="IPR036390">
    <property type="entry name" value="WH_DNA-bd_sf"/>
</dbReference>
<evidence type="ECO:0000313" key="3">
    <source>
        <dbReference type="Proteomes" id="UP000256269"/>
    </source>
</evidence>
<keyword evidence="2" id="KW-0238">DNA-binding</keyword>
<sequence>MSPWYLDFLAIIDRVRDERIGLALRRMLQAGREMQSAVARRMGVRLTDVQAVDHVVSAVDPLGPVELGARLGIRSASATVLVDRLVAAGHLRRSADPSDGRRVVLHATDHAREEVHAALAPLLTEIDAIVSRLTPAEAATVHTFLDSVTTAMHTYANPGESRSQTGRM</sequence>
<dbReference type="PANTHER" id="PTHR33164:SF106">
    <property type="entry name" value="TRANSCRIPTIONAL REGULATORY PROTEIN"/>
    <property type="match status" value="1"/>
</dbReference>
<accession>A0A3E0HF41</accession>
<dbReference type="OrthoDB" id="3694026at2"/>
<reference evidence="2 3" key="1">
    <citation type="submission" date="2018-08" db="EMBL/GenBank/DDBJ databases">
        <title>Genomic Encyclopedia of Archaeal and Bacterial Type Strains, Phase II (KMG-II): from individual species to whole genera.</title>
        <authorList>
            <person name="Goeker M."/>
        </authorList>
    </citation>
    <scope>NUCLEOTIDE SEQUENCE [LARGE SCALE GENOMIC DNA]</scope>
    <source>
        <strain evidence="2 3">DSM 45791</strain>
    </source>
</reference>
<proteinExistence type="predicted"/>
<comment type="caution">
    <text evidence="2">The sequence shown here is derived from an EMBL/GenBank/DDBJ whole genome shotgun (WGS) entry which is preliminary data.</text>
</comment>
<feature type="domain" description="HTH marR-type" evidence="1">
    <location>
        <begin position="17"/>
        <end position="150"/>
    </location>
</feature>
<dbReference type="Pfam" id="PF12802">
    <property type="entry name" value="MarR_2"/>
    <property type="match status" value="1"/>
</dbReference>
<protein>
    <submittedName>
        <fullName evidence="2">DNA-binding MarR family transcriptional regulator</fullName>
    </submittedName>
</protein>
<dbReference type="PROSITE" id="PS50995">
    <property type="entry name" value="HTH_MARR_2"/>
    <property type="match status" value="1"/>
</dbReference>
<dbReference type="EMBL" id="QUNO01000009">
    <property type="protein sequence ID" value="REH43676.1"/>
    <property type="molecule type" value="Genomic_DNA"/>
</dbReference>
<dbReference type="SUPFAM" id="SSF46785">
    <property type="entry name" value="Winged helix' DNA-binding domain"/>
    <property type="match status" value="1"/>
</dbReference>
<dbReference type="GO" id="GO:0003677">
    <property type="term" value="F:DNA binding"/>
    <property type="evidence" value="ECO:0007669"/>
    <property type="project" value="UniProtKB-KW"/>
</dbReference>
<dbReference type="Gene3D" id="1.10.10.10">
    <property type="entry name" value="Winged helix-like DNA-binding domain superfamily/Winged helix DNA-binding domain"/>
    <property type="match status" value="1"/>
</dbReference>
<evidence type="ECO:0000313" key="2">
    <source>
        <dbReference type="EMBL" id="REH43676.1"/>
    </source>
</evidence>
<dbReference type="SMART" id="SM00347">
    <property type="entry name" value="HTH_MARR"/>
    <property type="match status" value="1"/>
</dbReference>
<name>A0A3E0HF41_9PSEU</name>
<dbReference type="Proteomes" id="UP000256269">
    <property type="component" value="Unassembled WGS sequence"/>
</dbReference>
<dbReference type="GO" id="GO:0006950">
    <property type="term" value="P:response to stress"/>
    <property type="evidence" value="ECO:0007669"/>
    <property type="project" value="TreeGrafter"/>
</dbReference>
<organism evidence="2 3">
    <name type="scientific">Kutzneria buriramensis</name>
    <dbReference type="NCBI Taxonomy" id="1045776"/>
    <lineage>
        <taxon>Bacteria</taxon>
        <taxon>Bacillati</taxon>
        <taxon>Actinomycetota</taxon>
        <taxon>Actinomycetes</taxon>
        <taxon>Pseudonocardiales</taxon>
        <taxon>Pseudonocardiaceae</taxon>
        <taxon>Kutzneria</taxon>
    </lineage>
</organism>
<dbReference type="GO" id="GO:0003700">
    <property type="term" value="F:DNA-binding transcription factor activity"/>
    <property type="evidence" value="ECO:0007669"/>
    <property type="project" value="InterPro"/>
</dbReference>
<evidence type="ECO:0000259" key="1">
    <source>
        <dbReference type="PROSITE" id="PS50995"/>
    </source>
</evidence>
<dbReference type="PANTHER" id="PTHR33164">
    <property type="entry name" value="TRANSCRIPTIONAL REGULATOR, MARR FAMILY"/>
    <property type="match status" value="1"/>
</dbReference>
<dbReference type="InterPro" id="IPR000835">
    <property type="entry name" value="HTH_MarR-typ"/>
</dbReference>